<proteinExistence type="predicted"/>
<feature type="transmembrane region" description="Helical" evidence="1">
    <location>
        <begin position="32"/>
        <end position="53"/>
    </location>
</feature>
<evidence type="ECO:0000256" key="1">
    <source>
        <dbReference type="SAM" id="Phobius"/>
    </source>
</evidence>
<name>A0A0G0PZT9_9BACT</name>
<dbReference type="EMBL" id="LBXN01000014">
    <property type="protein sequence ID" value="KKR33589.1"/>
    <property type="molecule type" value="Genomic_DNA"/>
</dbReference>
<evidence type="ECO:0000313" key="2">
    <source>
        <dbReference type="EMBL" id="KKR33589.1"/>
    </source>
</evidence>
<keyword evidence="1" id="KW-1133">Transmembrane helix</keyword>
<dbReference type="InterPro" id="IPR043993">
    <property type="entry name" value="T4SS_pilin"/>
</dbReference>
<dbReference type="AlphaFoldDB" id="A0A0G0PZT9"/>
<organism evidence="2 3">
    <name type="scientific">Candidatus Gottesmanbacteria bacterium GW2011_GWC2_39_8</name>
    <dbReference type="NCBI Taxonomy" id="1618450"/>
    <lineage>
        <taxon>Bacteria</taxon>
        <taxon>Candidatus Gottesmaniibacteriota</taxon>
    </lineage>
</organism>
<comment type="caution">
    <text evidence="2">The sequence shown here is derived from an EMBL/GenBank/DDBJ whole genome shotgun (WGS) entry which is preliminary data.</text>
</comment>
<accession>A0A0G0PZT9</accession>
<dbReference type="Proteomes" id="UP000034539">
    <property type="component" value="Unassembled WGS sequence"/>
</dbReference>
<dbReference type="Pfam" id="PF18895">
    <property type="entry name" value="T4SS_pilin"/>
    <property type="match status" value="1"/>
</dbReference>
<feature type="transmembrane region" description="Helical" evidence="1">
    <location>
        <begin position="74"/>
        <end position="93"/>
    </location>
</feature>
<reference evidence="2 3" key="1">
    <citation type="journal article" date="2015" name="Nature">
        <title>rRNA introns, odd ribosomes, and small enigmatic genomes across a large radiation of phyla.</title>
        <authorList>
            <person name="Brown C.T."/>
            <person name="Hug L.A."/>
            <person name="Thomas B.C."/>
            <person name="Sharon I."/>
            <person name="Castelle C.J."/>
            <person name="Singh A."/>
            <person name="Wilkins M.J."/>
            <person name="Williams K.H."/>
            <person name="Banfield J.F."/>
        </authorList>
    </citation>
    <scope>NUCLEOTIDE SEQUENCE [LARGE SCALE GENOMIC DNA]</scope>
</reference>
<gene>
    <name evidence="2" type="ORF">UT63_C0014G0012</name>
</gene>
<evidence type="ECO:0000313" key="3">
    <source>
        <dbReference type="Proteomes" id="UP000034539"/>
    </source>
</evidence>
<keyword evidence="1" id="KW-0472">Membrane</keyword>
<protein>
    <submittedName>
        <fullName evidence="2">Uncharacterized protein</fullName>
    </submittedName>
</protein>
<keyword evidence="1" id="KW-0812">Transmembrane</keyword>
<sequence>MVKAWDANCMYRPSPGVEIPTFKCLESVFSNILSLATSLAGLALFVMLIIGGVKYMTSGGDAKASESAKNTMTYAVVGLLLIVSAFIIFKLIASFTGVDSILIFKLPGY</sequence>